<dbReference type="KEGG" id="mhz:Metho_0206"/>
<keyword evidence="1" id="KW-1133">Transmembrane helix</keyword>
<evidence type="ECO:0000313" key="2">
    <source>
        <dbReference type="EMBL" id="AGB48493.1"/>
    </source>
</evidence>
<keyword evidence="3" id="KW-1185">Reference proteome</keyword>
<protein>
    <submittedName>
        <fullName evidence="2">Uncharacterized protein</fullName>
    </submittedName>
</protein>
<sequence>MTEKKVILHMVRKEKKTIADNPATGCSGCGSKSCKGGGMGIYPGSEKKVVYRNILLYTIMGLIIFITTYLIVHLLNRFIS</sequence>
<dbReference type="AlphaFoldDB" id="L0KWP0"/>
<reference evidence="3" key="1">
    <citation type="submission" date="2012-02" db="EMBL/GenBank/DDBJ databases">
        <title>Complete sequence of chromosome of Methanomethylovorans hollandica DSM 15978.</title>
        <authorList>
            <person name="Lucas S."/>
            <person name="Copeland A."/>
            <person name="Lapidus A."/>
            <person name="Glavina del Rio T."/>
            <person name="Dalin E."/>
            <person name="Tice H."/>
            <person name="Bruce D."/>
            <person name="Goodwin L."/>
            <person name="Pitluck S."/>
            <person name="Peters L."/>
            <person name="Mikhailova N."/>
            <person name="Held B."/>
            <person name="Kyrpides N."/>
            <person name="Mavromatis K."/>
            <person name="Ivanova N."/>
            <person name="Brettin T."/>
            <person name="Detter J.C."/>
            <person name="Han C."/>
            <person name="Larimer F."/>
            <person name="Land M."/>
            <person name="Hauser L."/>
            <person name="Markowitz V."/>
            <person name="Cheng J.-F."/>
            <person name="Hugenholtz P."/>
            <person name="Woyke T."/>
            <person name="Wu D."/>
            <person name="Spring S."/>
            <person name="Schroeder M."/>
            <person name="Brambilla E."/>
            <person name="Klenk H.-P."/>
            <person name="Eisen J.A."/>
        </authorList>
    </citation>
    <scope>NUCLEOTIDE SEQUENCE [LARGE SCALE GENOMIC DNA]</scope>
    <source>
        <strain evidence="3">DSM 15978 / NBRC 107637 / DMS1</strain>
    </source>
</reference>
<keyword evidence="1" id="KW-0472">Membrane</keyword>
<evidence type="ECO:0000313" key="3">
    <source>
        <dbReference type="Proteomes" id="UP000010866"/>
    </source>
</evidence>
<keyword evidence="1" id="KW-0812">Transmembrane</keyword>
<dbReference type="HOGENOM" id="CLU_183483_0_0_2"/>
<evidence type="ECO:0000256" key="1">
    <source>
        <dbReference type="SAM" id="Phobius"/>
    </source>
</evidence>
<feature type="transmembrane region" description="Helical" evidence="1">
    <location>
        <begin position="54"/>
        <end position="75"/>
    </location>
</feature>
<accession>L0KWP0</accession>
<gene>
    <name evidence="2" type="ordered locus">Metho_0206</name>
</gene>
<dbReference type="EMBL" id="CP003362">
    <property type="protein sequence ID" value="AGB48493.1"/>
    <property type="molecule type" value="Genomic_DNA"/>
</dbReference>
<name>L0KWP0_METHD</name>
<organism evidence="2 3">
    <name type="scientific">Methanomethylovorans hollandica (strain DSM 15978 / NBRC 107637 / DMS1)</name>
    <dbReference type="NCBI Taxonomy" id="867904"/>
    <lineage>
        <taxon>Archaea</taxon>
        <taxon>Methanobacteriati</taxon>
        <taxon>Methanobacteriota</taxon>
        <taxon>Stenosarchaea group</taxon>
        <taxon>Methanomicrobia</taxon>
        <taxon>Methanosarcinales</taxon>
        <taxon>Methanosarcinaceae</taxon>
        <taxon>Methanomethylovorans</taxon>
    </lineage>
</organism>
<dbReference type="Proteomes" id="UP000010866">
    <property type="component" value="Chromosome"/>
</dbReference>
<proteinExistence type="predicted"/>